<dbReference type="KEGG" id="saca:FFV09_11875"/>
<protein>
    <submittedName>
        <fullName evidence="3">SDR family NAD(P)-dependent oxidoreductase</fullName>
    </submittedName>
</protein>
<dbReference type="PANTHER" id="PTHR24320:SF262">
    <property type="entry name" value="DEHYDROGENASE"/>
    <property type="match status" value="1"/>
</dbReference>
<evidence type="ECO:0000313" key="3">
    <source>
        <dbReference type="EMBL" id="QDH21475.1"/>
    </source>
</evidence>
<dbReference type="PANTHER" id="PTHR24320">
    <property type="entry name" value="RETINOL DEHYDROGENASE"/>
    <property type="match status" value="1"/>
</dbReference>
<dbReference type="GO" id="GO:0016491">
    <property type="term" value="F:oxidoreductase activity"/>
    <property type="evidence" value="ECO:0007669"/>
    <property type="project" value="UniProtKB-KW"/>
</dbReference>
<comment type="similarity">
    <text evidence="1">Belongs to the short-chain dehydrogenases/reductases (SDR) family.</text>
</comment>
<name>A0A4Y6UZP3_SACBS</name>
<evidence type="ECO:0000256" key="1">
    <source>
        <dbReference type="ARBA" id="ARBA00006484"/>
    </source>
</evidence>
<keyword evidence="4" id="KW-1185">Reference proteome</keyword>
<dbReference type="InterPro" id="IPR002347">
    <property type="entry name" value="SDR_fam"/>
</dbReference>
<dbReference type="Gene3D" id="3.40.50.720">
    <property type="entry name" value="NAD(P)-binding Rossmann-like Domain"/>
    <property type="match status" value="1"/>
</dbReference>
<keyword evidence="2" id="KW-0560">Oxidoreductase</keyword>
<reference evidence="3 4" key="1">
    <citation type="submission" date="2019-06" db="EMBL/GenBank/DDBJ databases">
        <title>Saccharibacillus brassicae sp. nov., an endophytic bacterium isolated from Chinese cabbage seeds (Brassica pekinensis).</title>
        <authorList>
            <person name="Jiang L."/>
            <person name="Lee J."/>
            <person name="Kim S.W."/>
        </authorList>
    </citation>
    <scope>NUCLEOTIDE SEQUENCE [LARGE SCALE GENOMIC DNA]</scope>
    <source>
        <strain evidence="4">KCTC 43072 / ATSA2</strain>
    </source>
</reference>
<evidence type="ECO:0000313" key="4">
    <source>
        <dbReference type="Proteomes" id="UP000316968"/>
    </source>
</evidence>
<proteinExistence type="inferred from homology"/>
<dbReference type="OrthoDB" id="9809821at2"/>
<dbReference type="EMBL" id="CP041217">
    <property type="protein sequence ID" value="QDH21475.1"/>
    <property type="molecule type" value="Genomic_DNA"/>
</dbReference>
<sequence>MKDTHTAPTAGRTALITGANNGIGLELTRRLLAEGWDVAALIRSPFAAEDEAISAAIRAGRLRVYTAELTDYRQLAAALKRIRHEETAIDVLFNNAGGSLAELEFSPQGREKHYELQTVVPYILYRETKELLLRGSLKTVIGTSSNAFAYTKKFDPDKLAKPGTFKPLTGAYADTKLALSLWTQALAPAEAADGILLRSADPGPNNTLRKGKKSGLPLPVHYLMRFFFAPPTQGAGRLHEAAFGPYRGQTGVLIDKKGIVKLKFADRAQAVLGNVDRIYREEFQILMRENKTDAAASAAPL</sequence>
<accession>A0A4Y6UZP3</accession>
<dbReference type="Pfam" id="PF00106">
    <property type="entry name" value="adh_short"/>
    <property type="match status" value="1"/>
</dbReference>
<gene>
    <name evidence="3" type="ORF">FFV09_11875</name>
</gene>
<dbReference type="InterPro" id="IPR036291">
    <property type="entry name" value="NAD(P)-bd_dom_sf"/>
</dbReference>
<dbReference type="RefSeq" id="WP_141448020.1">
    <property type="nucleotide sequence ID" value="NZ_CP041217.1"/>
</dbReference>
<dbReference type="Proteomes" id="UP000316968">
    <property type="component" value="Chromosome"/>
</dbReference>
<evidence type="ECO:0000256" key="2">
    <source>
        <dbReference type="ARBA" id="ARBA00023002"/>
    </source>
</evidence>
<dbReference type="AlphaFoldDB" id="A0A4Y6UZP3"/>
<dbReference type="SUPFAM" id="SSF51735">
    <property type="entry name" value="NAD(P)-binding Rossmann-fold domains"/>
    <property type="match status" value="1"/>
</dbReference>
<dbReference type="PRINTS" id="PR00081">
    <property type="entry name" value="GDHRDH"/>
</dbReference>
<organism evidence="3 4">
    <name type="scientific">Saccharibacillus brassicae</name>
    <dbReference type="NCBI Taxonomy" id="2583377"/>
    <lineage>
        <taxon>Bacteria</taxon>
        <taxon>Bacillati</taxon>
        <taxon>Bacillota</taxon>
        <taxon>Bacilli</taxon>
        <taxon>Bacillales</taxon>
        <taxon>Paenibacillaceae</taxon>
        <taxon>Saccharibacillus</taxon>
    </lineage>
</organism>